<accession>A0AC35U831</accession>
<proteinExistence type="predicted"/>
<dbReference type="Proteomes" id="UP000095286">
    <property type="component" value="Unplaced"/>
</dbReference>
<sequence length="145" mass="16553">MKTVLLPNRNRGNDNNNEAGSSRLTQSPFNAHPLDERIVAIDGEFFCNIYRCNCDIDLNPTMRSQRMFELRSAMPKLFILDKALLHRERQTSPARHVAQPTQPVETPVLSSLTELDPRKKCKPACFSYAGSSNNRTKAKCYLRKK</sequence>
<evidence type="ECO:0000313" key="2">
    <source>
        <dbReference type="WBParaSite" id="RSKR_0000864000.1"/>
    </source>
</evidence>
<dbReference type="WBParaSite" id="RSKR_0000864000.1">
    <property type="protein sequence ID" value="RSKR_0000864000.1"/>
    <property type="gene ID" value="RSKR_0000864000"/>
</dbReference>
<name>A0AC35U831_9BILA</name>
<organism evidence="1 2">
    <name type="scientific">Rhabditophanes sp. KR3021</name>
    <dbReference type="NCBI Taxonomy" id="114890"/>
    <lineage>
        <taxon>Eukaryota</taxon>
        <taxon>Metazoa</taxon>
        <taxon>Ecdysozoa</taxon>
        <taxon>Nematoda</taxon>
        <taxon>Chromadorea</taxon>
        <taxon>Rhabditida</taxon>
        <taxon>Tylenchina</taxon>
        <taxon>Panagrolaimomorpha</taxon>
        <taxon>Strongyloidoidea</taxon>
        <taxon>Alloionematidae</taxon>
        <taxon>Rhabditophanes</taxon>
    </lineage>
</organism>
<reference evidence="2" key="1">
    <citation type="submission" date="2016-11" db="UniProtKB">
        <authorList>
            <consortium name="WormBaseParasite"/>
        </authorList>
    </citation>
    <scope>IDENTIFICATION</scope>
    <source>
        <strain evidence="2">KR3021</strain>
    </source>
</reference>
<evidence type="ECO:0000313" key="1">
    <source>
        <dbReference type="Proteomes" id="UP000095286"/>
    </source>
</evidence>
<protein>
    <submittedName>
        <fullName evidence="2">Uncharacterized protein</fullName>
    </submittedName>
</protein>